<dbReference type="RefSeq" id="WP_038249679.1">
    <property type="nucleotide sequence ID" value="NZ_CAWLZI010000246.1"/>
</dbReference>
<dbReference type="OrthoDB" id="7370316at2"/>
<dbReference type="AlphaFoldDB" id="A0A077PL63"/>
<protein>
    <submittedName>
        <fullName evidence="1">Uncharacterized protein</fullName>
    </submittedName>
</protein>
<accession>A0A077PL63</accession>
<dbReference type="HOGENOM" id="CLU_1991793_0_0_6"/>
<reference evidence="1" key="1">
    <citation type="submission" date="2013-07" db="EMBL/GenBank/DDBJ databases">
        <title>Sub-species coevolution in mutualistic symbiosis.</title>
        <authorList>
            <person name="Murfin K."/>
            <person name="Klassen J."/>
            <person name="Lee M."/>
            <person name="Forst S."/>
            <person name="Stock P."/>
            <person name="Goodrich-Blair H."/>
        </authorList>
    </citation>
    <scope>NUCLEOTIDE SEQUENCE [LARGE SCALE GENOMIC DNA]</scope>
    <source>
        <strain evidence="1">Kraussei Quebec</strain>
    </source>
</reference>
<evidence type="ECO:0000313" key="2">
    <source>
        <dbReference type="Proteomes" id="UP000028500"/>
    </source>
</evidence>
<dbReference type="Proteomes" id="UP000028500">
    <property type="component" value="Unassembled WGS sequence"/>
</dbReference>
<gene>
    <name evidence="1" type="ORF">XBKQ1_2640024</name>
</gene>
<name>A0A077PL63_XENBV</name>
<sequence length="125" mass="14564">MKNQASSMTMSIYHKAIPSALSDGYSDPDASISERSYGRYHYSVVKDKFDKAINIARKNRENLIYDEESGLTTLTVEVDEKYSEYMKVFWYYKSTKDTISPLHYKWGKEPTLENAVYGYEDEALR</sequence>
<dbReference type="EMBL" id="CBSY010000184">
    <property type="protein sequence ID" value="CDH20494.1"/>
    <property type="molecule type" value="Genomic_DNA"/>
</dbReference>
<comment type="caution">
    <text evidence="1">The sequence shown here is derived from an EMBL/GenBank/DDBJ whole genome shotgun (WGS) entry which is preliminary data.</text>
</comment>
<keyword evidence="2" id="KW-1185">Reference proteome</keyword>
<proteinExistence type="predicted"/>
<organism evidence="1 2">
    <name type="scientific">Xenorhabdus bovienii str. kraussei Quebec</name>
    <dbReference type="NCBI Taxonomy" id="1398203"/>
    <lineage>
        <taxon>Bacteria</taxon>
        <taxon>Pseudomonadati</taxon>
        <taxon>Pseudomonadota</taxon>
        <taxon>Gammaproteobacteria</taxon>
        <taxon>Enterobacterales</taxon>
        <taxon>Morganellaceae</taxon>
        <taxon>Xenorhabdus</taxon>
    </lineage>
</organism>
<evidence type="ECO:0000313" key="1">
    <source>
        <dbReference type="EMBL" id="CDH20494.1"/>
    </source>
</evidence>